<organism evidence="2 3">
    <name type="scientific">Oleispira antarctica RB-8</name>
    <dbReference type="NCBI Taxonomy" id="698738"/>
    <lineage>
        <taxon>Bacteria</taxon>
        <taxon>Pseudomonadati</taxon>
        <taxon>Pseudomonadota</taxon>
        <taxon>Gammaproteobacteria</taxon>
        <taxon>Oceanospirillales</taxon>
        <taxon>Oceanospirillaceae</taxon>
        <taxon>Oleispira</taxon>
    </lineage>
</organism>
<proteinExistence type="predicted"/>
<dbReference type="KEGG" id="oai:OLEAN_C18270"/>
<accession>R4YRY6</accession>
<dbReference type="AlphaFoldDB" id="R4YRY6"/>
<reference evidence="2 3" key="1">
    <citation type="journal article" date="2013" name="Nat. Commun.">
        <title>Genome sequence and functional genomic analysis of the oil-degrading bacterium Oleispira antarctica.</title>
        <authorList>
            <person name="Kube M."/>
            <person name="Chernikova T.N."/>
            <person name="Al-Ramahi Y."/>
            <person name="Beloqui A."/>
            <person name="Lopez-Cortez N."/>
            <person name="Guazzaroni M.E."/>
            <person name="Heipieper H.J."/>
            <person name="Klages S."/>
            <person name="Kotsyurbenko O.R."/>
            <person name="Langer I."/>
            <person name="Nechitaylo T.Y."/>
            <person name="Lunsdorf H."/>
            <person name="Fernandez M."/>
            <person name="Juarez S."/>
            <person name="Ciordia S."/>
            <person name="Singer A."/>
            <person name="Kagan O."/>
            <person name="Egorova O."/>
            <person name="Petit P.A."/>
            <person name="Stogios P."/>
            <person name="Kim Y."/>
            <person name="Tchigvintsev A."/>
            <person name="Flick R."/>
            <person name="Denaro R."/>
            <person name="Genovese M."/>
            <person name="Albar J.P."/>
            <person name="Reva O.N."/>
            <person name="Martinez-Gomariz M."/>
            <person name="Tran H."/>
            <person name="Ferrer M."/>
            <person name="Savchenko A."/>
            <person name="Yakunin A.F."/>
            <person name="Yakimov M.M."/>
            <person name="Golyshina O.V."/>
            <person name="Reinhardt R."/>
            <person name="Golyshin P.N."/>
        </authorList>
    </citation>
    <scope>NUCLEOTIDE SEQUENCE [LARGE SCALE GENOMIC DNA]</scope>
</reference>
<keyword evidence="1" id="KW-1133">Transmembrane helix</keyword>
<evidence type="ECO:0000313" key="3">
    <source>
        <dbReference type="Proteomes" id="UP000032749"/>
    </source>
</evidence>
<feature type="transmembrane region" description="Helical" evidence="1">
    <location>
        <begin position="124"/>
        <end position="142"/>
    </location>
</feature>
<evidence type="ECO:0000256" key="1">
    <source>
        <dbReference type="SAM" id="Phobius"/>
    </source>
</evidence>
<dbReference type="Proteomes" id="UP000032749">
    <property type="component" value="Chromosome"/>
</dbReference>
<name>R4YRY6_OLEAN</name>
<evidence type="ECO:0000313" key="2">
    <source>
        <dbReference type="EMBL" id="CCK76003.1"/>
    </source>
</evidence>
<keyword evidence="1" id="KW-0472">Membrane</keyword>
<dbReference type="OrthoDB" id="9256262at2"/>
<dbReference type="HOGENOM" id="CLU_1265884_0_0_6"/>
<dbReference type="STRING" id="698738.OLEAN_C18270"/>
<keyword evidence="3" id="KW-1185">Reference proteome</keyword>
<gene>
    <name evidence="2" type="ORF">OLEAN_C18270</name>
</gene>
<feature type="transmembrane region" description="Helical" evidence="1">
    <location>
        <begin position="190"/>
        <end position="213"/>
    </location>
</feature>
<protein>
    <submittedName>
        <fullName evidence="2">Uncharacterized protein</fullName>
    </submittedName>
</protein>
<keyword evidence="1" id="KW-0812">Transmembrane</keyword>
<sequence length="218" mass="24804">MSLLDPKEIFKKFNNSWSALSEAEEPLSAPEQKRMASDLSEVFNYLSASTKKQNSFNSIYSQSASDARLKDQLTTDRTQLATQRDFIESSYEKVEQYFRTIQLAGYAAFFGLWSLSKDYLPEKYALYSLLLMIVSALVFMFWEILKSSIITLAIKDHAKIGSNLIENFIASRVKIRGRSSAIFLVTKYRFIPWFLSISSGIASVIILITLLVCRVINA</sequence>
<dbReference type="EMBL" id="FO203512">
    <property type="protein sequence ID" value="CCK76003.1"/>
    <property type="molecule type" value="Genomic_DNA"/>
</dbReference>